<dbReference type="OrthoDB" id="9760715at2"/>
<dbReference type="RefSeq" id="WP_020976066.1">
    <property type="nucleotide sequence ID" value="NC_022198.1"/>
</dbReference>
<dbReference type="eggNOG" id="COG0553">
    <property type="taxonomic scope" value="Bacteria"/>
</dbReference>
<evidence type="ECO:0000313" key="4">
    <source>
        <dbReference type="EMBL" id="AGU14913.1"/>
    </source>
</evidence>
<dbReference type="Pfam" id="PF00176">
    <property type="entry name" value="SNF2-rel_dom"/>
    <property type="match status" value="1"/>
</dbReference>
<dbReference type="GeneID" id="78249573"/>
<dbReference type="SMART" id="SM00490">
    <property type="entry name" value="HELICc"/>
    <property type="match status" value="1"/>
</dbReference>
<keyword evidence="1" id="KW-0378">Hydrolase</keyword>
<evidence type="ECO:0000259" key="2">
    <source>
        <dbReference type="PROSITE" id="PS51192"/>
    </source>
</evidence>
<dbReference type="InterPro" id="IPR000330">
    <property type="entry name" value="SNF2_N"/>
</dbReference>
<dbReference type="AlphaFoldDB" id="U3GWR3"/>
<dbReference type="InterPro" id="IPR027417">
    <property type="entry name" value="P-loop_NTPase"/>
</dbReference>
<dbReference type="InterPro" id="IPR049730">
    <property type="entry name" value="SNF2/RAD54-like_C"/>
</dbReference>
<feature type="domain" description="Helicase ATP-binding" evidence="2">
    <location>
        <begin position="505"/>
        <end position="667"/>
    </location>
</feature>
<accession>U3GWR3</accession>
<feature type="domain" description="Helicase C-terminal" evidence="3">
    <location>
        <begin position="803"/>
        <end position="951"/>
    </location>
</feature>
<dbReference type="SMART" id="SM00487">
    <property type="entry name" value="DEXDc"/>
    <property type="match status" value="1"/>
</dbReference>
<gene>
    <name evidence="4" type="ORF">CARG_03825</name>
</gene>
<proteinExistence type="predicted"/>
<dbReference type="InterPro" id="IPR001650">
    <property type="entry name" value="Helicase_C-like"/>
</dbReference>
<dbReference type="PATRIC" id="fig|1348662.3.peg.753"/>
<dbReference type="Pfam" id="PF12419">
    <property type="entry name" value="DUF3670"/>
    <property type="match status" value="1"/>
</dbReference>
<dbReference type="InterPro" id="IPR038718">
    <property type="entry name" value="SNF2-like_sf"/>
</dbReference>
<dbReference type="PROSITE" id="PS51194">
    <property type="entry name" value="HELICASE_CTER"/>
    <property type="match status" value="1"/>
</dbReference>
<dbReference type="EMBL" id="CP006365">
    <property type="protein sequence ID" value="AGU14913.1"/>
    <property type="molecule type" value="Genomic_DNA"/>
</dbReference>
<dbReference type="GO" id="GO:0005524">
    <property type="term" value="F:ATP binding"/>
    <property type="evidence" value="ECO:0007669"/>
    <property type="project" value="InterPro"/>
</dbReference>
<dbReference type="KEGG" id="caz:CARG_03825"/>
<evidence type="ECO:0000259" key="3">
    <source>
        <dbReference type="PROSITE" id="PS51194"/>
    </source>
</evidence>
<dbReference type="SUPFAM" id="SSF52540">
    <property type="entry name" value="P-loop containing nucleoside triphosphate hydrolases"/>
    <property type="match status" value="2"/>
</dbReference>
<evidence type="ECO:0000313" key="5">
    <source>
        <dbReference type="Proteomes" id="UP000016943"/>
    </source>
</evidence>
<dbReference type="Gene3D" id="3.40.50.300">
    <property type="entry name" value="P-loop containing nucleotide triphosphate hydrolases"/>
    <property type="match status" value="1"/>
</dbReference>
<dbReference type="PROSITE" id="PS51192">
    <property type="entry name" value="HELICASE_ATP_BIND_1"/>
    <property type="match status" value="1"/>
</dbReference>
<dbReference type="Gene3D" id="3.40.50.10810">
    <property type="entry name" value="Tandem AAA-ATPase domain"/>
    <property type="match status" value="1"/>
</dbReference>
<dbReference type="InterPro" id="IPR022138">
    <property type="entry name" value="DUF3670"/>
</dbReference>
<organism evidence="4 5">
    <name type="scientific">Corynebacterium argentoratense DSM 44202</name>
    <dbReference type="NCBI Taxonomy" id="1348662"/>
    <lineage>
        <taxon>Bacteria</taxon>
        <taxon>Bacillati</taxon>
        <taxon>Actinomycetota</taxon>
        <taxon>Actinomycetes</taxon>
        <taxon>Mycobacteriales</taxon>
        <taxon>Corynebacteriaceae</taxon>
        <taxon>Corynebacterium</taxon>
    </lineage>
</organism>
<dbReference type="GO" id="GO:0016787">
    <property type="term" value="F:hydrolase activity"/>
    <property type="evidence" value="ECO:0007669"/>
    <property type="project" value="UniProtKB-KW"/>
</dbReference>
<reference evidence="4 5" key="1">
    <citation type="journal article" date="2013" name="Genome Announc.">
        <title>Whole-Genome Sequence of the Clinical Strain Corynebacterium argentoratense DSM 44202, Isolated from a Human Throat Specimen.</title>
        <authorList>
            <person name="Bomholt C."/>
            <person name="Glaub A."/>
            <person name="Gravermann K."/>
            <person name="Albersmeier A."/>
            <person name="Brinkrolf K."/>
            <person name="Ruckert C."/>
            <person name="Tauch A."/>
        </authorList>
    </citation>
    <scope>NUCLEOTIDE SEQUENCE [LARGE SCALE GENOMIC DNA]</scope>
    <source>
        <strain evidence="4">DSM 44202</strain>
    </source>
</reference>
<evidence type="ECO:0000256" key="1">
    <source>
        <dbReference type="ARBA" id="ARBA00022801"/>
    </source>
</evidence>
<dbReference type="Pfam" id="PF00271">
    <property type="entry name" value="Helicase_C"/>
    <property type="match status" value="1"/>
</dbReference>
<dbReference type="CDD" id="cd18793">
    <property type="entry name" value="SF2_C_SNF"/>
    <property type="match status" value="1"/>
</dbReference>
<dbReference type="STRING" id="1348662.CARG_03825"/>
<evidence type="ECO:0008006" key="6">
    <source>
        <dbReference type="Google" id="ProtNLM"/>
    </source>
</evidence>
<dbReference type="InterPro" id="IPR014001">
    <property type="entry name" value="Helicase_ATP-bd"/>
</dbReference>
<dbReference type="HOGENOM" id="CLU_000315_21_8_11"/>
<name>U3GWR3_9CORY</name>
<keyword evidence="5" id="KW-1185">Reference proteome</keyword>
<dbReference type="Proteomes" id="UP000016943">
    <property type="component" value="Chromosome"/>
</dbReference>
<sequence length="974" mass="107606">MPTPDFLLHGTVAADGVLYLWIEQTQGHRVVTVQDVPGDTFPPVIHGLLSSSRVRVAKNIRVHTPKGREVRLDMQAVGLIPEQAVRFLSSAAFVLSDSPAATRRQRSAIAPDLMWLLSAYVGIERFVRSGGFLPSVRWEDGSWYGCWILASGVRERAWQIDMSRAQPGVLEANFGPGLIEWLCGRYAHWVVVSLVDDTALDDPHPLVRSLVGYEPVRRTRESFVQELNAWVKSANTVPMQVVVMVEEPVDSLWPVSVQVRVGVDAPVPAATLSADFQVEAQQLIEEVADAAPGVSWWPRWSDDCVELGVEDMATLIDRDIAELSRAGVKVMMPQSWSKGSATATLKVRSSQQPGAIVRHFGMDQIVEYDWKVAVDGQELDAQAMNELIHSSHNLVKIRGKWISVDQRMLGKIRQYIERAAQADRRLRGEGTAAASGVMSAADVRALALEQAAEDVLDRDVEIASNDPWVEALWGAEMPAPQPREVPDSVQATLRQYQQRGLDWLAWMSDNNVGCILADDMGLGKTLQILALVAYERSGASAAGRAAKPSIVVCPTSLVHNWVAEAAKFVPSLNVVAYHGPRRDIEAVRHADLVVTTYTTVTRDVETLKDIEFDHVIADEAQAIKNTATKAARAIRLLPARHRIALTGTPVENRLMELRAIMDFCNPGILGTQSFFRNYFANSIERDDNLDLADTLKKLCAPFMLRRMKTDPSIIDDLPDKSEHIVEVSMTAEQAALYQALVDEITAVLNSTDVNERSRRKGLVLSSITQIKQICNHPAHYLKDGSPMILKGRHRSGKVEALMNIVDAALRAGKQILVFTQYREFGTMLRTYLSNYTGSDIDFLHGGTTPQGRQQMVERFQQGDAPMLIVSLKAGGTGLNLTAASVVVHMDRWWNPAVENQATDRAYRIGQRDNVAVYKMVTLSTLEESIHDVLAGKLTLASSVVGAGEGWLTELSPEEFTMLLQADSISERTTT</sequence>
<dbReference type="PANTHER" id="PTHR10799">
    <property type="entry name" value="SNF2/RAD54 HELICASE FAMILY"/>
    <property type="match status" value="1"/>
</dbReference>
<protein>
    <recommendedName>
        <fullName evidence="6">Helicase</fullName>
    </recommendedName>
</protein>